<keyword evidence="1" id="KW-0863">Zinc-finger</keyword>
<dbReference type="Proteomes" id="UP001497457">
    <property type="component" value="Chromosome 12b"/>
</dbReference>
<evidence type="ECO:0000256" key="1">
    <source>
        <dbReference type="PROSITE-ProRule" id="PRU00175"/>
    </source>
</evidence>
<keyword evidence="1" id="KW-0479">Metal-binding</keyword>
<dbReference type="Gene3D" id="3.30.40.10">
    <property type="entry name" value="Zinc/RING finger domain, C3HC4 (zinc finger)"/>
    <property type="match status" value="1"/>
</dbReference>
<proteinExistence type="predicted"/>
<dbReference type="CDD" id="cd16454">
    <property type="entry name" value="RING-H2_PA-TM-RING"/>
    <property type="match status" value="1"/>
</dbReference>
<dbReference type="EMBL" id="OZ075122">
    <property type="protein sequence ID" value="CAL4911677.1"/>
    <property type="molecule type" value="Genomic_DNA"/>
</dbReference>
<dbReference type="SUPFAM" id="SSF57850">
    <property type="entry name" value="RING/U-box"/>
    <property type="match status" value="1"/>
</dbReference>
<reference evidence="3 4" key="2">
    <citation type="submission" date="2024-10" db="EMBL/GenBank/DDBJ databases">
        <authorList>
            <person name="Ryan C."/>
        </authorList>
    </citation>
    <scope>NUCLEOTIDE SEQUENCE [LARGE SCALE GENOMIC DNA]</scope>
</reference>
<dbReference type="GO" id="GO:0008270">
    <property type="term" value="F:zinc ion binding"/>
    <property type="evidence" value="ECO:0007669"/>
    <property type="project" value="UniProtKB-KW"/>
</dbReference>
<dbReference type="InterPro" id="IPR051826">
    <property type="entry name" value="E3_ubiquitin-ligase_domain"/>
</dbReference>
<dbReference type="InterPro" id="IPR013083">
    <property type="entry name" value="Znf_RING/FYVE/PHD"/>
</dbReference>
<sequence>MEVARPPGGFLMPHQMMIHHETRWPAPSPAPAATEQPRRVRVRVRMRTGPHEFYDGTMLTATRSVLGVVVVDGEAAVAASFAAWAWPPMRRVAGLPETTAGVGGGEAAAAAAASFAAWPMRRVPAAGSAVAGLPETTAAAVGGEEGGEACCAVCLDGYAAGDALRTMPCAHAFHAGCIVEWLSFGPFCPLCRFRLPTQAEEDDAAQAQQPSPRLG</sequence>
<evidence type="ECO:0000259" key="2">
    <source>
        <dbReference type="PROSITE" id="PS50089"/>
    </source>
</evidence>
<protein>
    <recommendedName>
        <fullName evidence="2">RING-type domain-containing protein</fullName>
    </recommendedName>
</protein>
<evidence type="ECO:0000313" key="4">
    <source>
        <dbReference type="Proteomes" id="UP001497457"/>
    </source>
</evidence>
<accession>A0ABC8WLR3</accession>
<dbReference type="PROSITE" id="PS50089">
    <property type="entry name" value="ZF_RING_2"/>
    <property type="match status" value="1"/>
</dbReference>
<gene>
    <name evidence="3" type="ORF">URODEC1_LOCUS15146</name>
</gene>
<evidence type="ECO:0000313" key="3">
    <source>
        <dbReference type="EMBL" id="CAL4911677.1"/>
    </source>
</evidence>
<dbReference type="InterPro" id="IPR001841">
    <property type="entry name" value="Znf_RING"/>
</dbReference>
<dbReference type="SMART" id="SM00184">
    <property type="entry name" value="RING"/>
    <property type="match status" value="1"/>
</dbReference>
<dbReference type="PANTHER" id="PTHR22765">
    <property type="entry name" value="RING FINGER AND PROTEASE ASSOCIATED DOMAIN-CONTAINING"/>
    <property type="match status" value="1"/>
</dbReference>
<organism evidence="3 4">
    <name type="scientific">Urochloa decumbens</name>
    <dbReference type="NCBI Taxonomy" id="240449"/>
    <lineage>
        <taxon>Eukaryota</taxon>
        <taxon>Viridiplantae</taxon>
        <taxon>Streptophyta</taxon>
        <taxon>Embryophyta</taxon>
        <taxon>Tracheophyta</taxon>
        <taxon>Spermatophyta</taxon>
        <taxon>Magnoliopsida</taxon>
        <taxon>Liliopsida</taxon>
        <taxon>Poales</taxon>
        <taxon>Poaceae</taxon>
        <taxon>PACMAD clade</taxon>
        <taxon>Panicoideae</taxon>
        <taxon>Panicodae</taxon>
        <taxon>Paniceae</taxon>
        <taxon>Melinidinae</taxon>
        <taxon>Urochloa</taxon>
    </lineage>
</organism>
<dbReference type="AlphaFoldDB" id="A0ABC8WLR3"/>
<reference evidence="4" key="1">
    <citation type="submission" date="2024-06" db="EMBL/GenBank/DDBJ databases">
        <authorList>
            <person name="Ryan C."/>
        </authorList>
    </citation>
    <scope>NUCLEOTIDE SEQUENCE [LARGE SCALE GENOMIC DNA]</scope>
</reference>
<dbReference type="PANTHER" id="PTHR22765:SF414">
    <property type="entry name" value="OS12G0143750 PROTEIN"/>
    <property type="match status" value="1"/>
</dbReference>
<name>A0ABC8WLR3_9POAL</name>
<feature type="domain" description="RING-type" evidence="2">
    <location>
        <begin position="151"/>
        <end position="192"/>
    </location>
</feature>
<keyword evidence="1" id="KW-0862">Zinc</keyword>
<dbReference type="Pfam" id="PF13639">
    <property type="entry name" value="zf-RING_2"/>
    <property type="match status" value="1"/>
</dbReference>
<keyword evidence="4" id="KW-1185">Reference proteome</keyword>